<proteinExistence type="predicted"/>
<dbReference type="OrthoDB" id="9792137at2"/>
<dbReference type="AlphaFoldDB" id="K4L3W9"/>
<evidence type="ECO:0000313" key="2">
    <source>
        <dbReference type="Proteomes" id="UP000000466"/>
    </source>
</evidence>
<organism evidence="1 2">
    <name type="scientific">Simiduia agarivorans (strain DSM 21679 / JCM 13881 / BCRC 17597 / SA1)</name>
    <dbReference type="NCBI Taxonomy" id="1117647"/>
    <lineage>
        <taxon>Bacteria</taxon>
        <taxon>Pseudomonadati</taxon>
        <taxon>Pseudomonadota</taxon>
        <taxon>Gammaproteobacteria</taxon>
        <taxon>Cellvibrionales</taxon>
        <taxon>Cellvibrionaceae</taxon>
        <taxon>Simiduia</taxon>
    </lineage>
</organism>
<dbReference type="SUPFAM" id="SSF56529">
    <property type="entry name" value="FAH"/>
    <property type="match status" value="1"/>
</dbReference>
<dbReference type="KEGG" id="saga:M5M_18895"/>
<dbReference type="Gene3D" id="3.90.850.10">
    <property type="entry name" value="Fumarylacetoacetase-like, C-terminal domain"/>
    <property type="match status" value="1"/>
</dbReference>
<protein>
    <submittedName>
        <fullName evidence="1">Hydratase/decarboxylase family protein</fullName>
    </submittedName>
</protein>
<dbReference type="GO" id="GO:0008684">
    <property type="term" value="F:2-oxopent-4-enoate hydratase activity"/>
    <property type="evidence" value="ECO:0007669"/>
    <property type="project" value="TreeGrafter"/>
</dbReference>
<evidence type="ECO:0000313" key="1">
    <source>
        <dbReference type="EMBL" id="AFV00908.1"/>
    </source>
</evidence>
<accession>K4L3W9</accession>
<dbReference type="Proteomes" id="UP000000466">
    <property type="component" value="Chromosome"/>
</dbReference>
<dbReference type="STRING" id="1117647.M5M_18895"/>
<sequence length="258" mass="27869">MQVEPLAIELCQRRLAGAKSTPLINGPETLEQGMALQQACIVCMKAAGYRQIGWKCAMPPQDKWVFGPLYDAETFQGEGEIDARIIPERGIARIEPELIFTLKTDLPARGTPWSQAEVDAAIGEAHMAIELIGTRFEDPSQCVFPAMLADGVSNQGLVIGPRVDLAAALAARTLQIQIEGAADAVLSYDGQHPSGLPTEPLAWFANFLNTHGRGLQAGEKIITGTYAGVLEVPLHRSLRMAYAGLGEMAFRFSPRQDG</sequence>
<dbReference type="eggNOG" id="COG3971">
    <property type="taxonomic scope" value="Bacteria"/>
</dbReference>
<gene>
    <name evidence="1" type="ordered locus">M5M_18895</name>
</gene>
<dbReference type="GO" id="GO:0005737">
    <property type="term" value="C:cytoplasm"/>
    <property type="evidence" value="ECO:0007669"/>
    <property type="project" value="TreeGrafter"/>
</dbReference>
<reference evidence="1 2" key="1">
    <citation type="journal article" date="2013" name="Genome Announc.">
        <title>Complete genome sequence of Simiduia agarivorans SA1(T), a marine bacterium able to degrade a variety of polysaccharides.</title>
        <authorList>
            <person name="Lin S.Y."/>
            <person name="Shieh W.Y."/>
            <person name="Chen J.S."/>
            <person name="Tang S.L."/>
        </authorList>
    </citation>
    <scope>NUCLEOTIDE SEQUENCE [LARGE SCALE GENOMIC DNA]</scope>
    <source>
        <strain evidence="2">DSM 21679 / JCM 13881 / BCRC 17597 / SA1</strain>
    </source>
</reference>
<name>K4L3W9_SIMAS</name>
<dbReference type="RefSeq" id="WP_015049058.1">
    <property type="nucleotide sequence ID" value="NC_018868.3"/>
</dbReference>
<dbReference type="EMBL" id="CP003746">
    <property type="protein sequence ID" value="AFV00908.1"/>
    <property type="molecule type" value="Genomic_DNA"/>
</dbReference>
<keyword evidence="2" id="KW-1185">Reference proteome</keyword>
<dbReference type="PANTHER" id="PTHR30143">
    <property type="entry name" value="ACID HYDRATASE"/>
    <property type="match status" value="1"/>
</dbReference>
<dbReference type="InterPro" id="IPR036663">
    <property type="entry name" value="Fumarylacetoacetase_C_sf"/>
</dbReference>
<dbReference type="InterPro" id="IPR050772">
    <property type="entry name" value="Hydratase-Decarb/MhpD_sf"/>
</dbReference>
<dbReference type="HOGENOM" id="CLU_060136_1_1_6"/>
<dbReference type="PANTHER" id="PTHR30143:SF0">
    <property type="entry name" value="2-KETO-4-PENTENOATE HYDRATASE"/>
    <property type="match status" value="1"/>
</dbReference>